<sequence>MPNPVKFLKELLANKRKIDEASHVELNAVCSSILQSKLANKLKDPESFTISCLIGSLDVNNALADLGASINVMPYKMFKQLGLGKPKQTRMSIQLADKTIRFPRGIIKDVLVKNEKFIFPVDFVVLDIEEDSNVPLILGRPFLATARTIIDVGIGELTLHVGDETITLQTRNSSNASKIEGGCINQTIKTDHVVQPTLQEKGSKNIYEPCSSNIKNPIYEERRLQIEELDEWRTHKSRTHHKPKPTQDELNTPPNQLKIGDKVLLDAADPRIATSKPNGEIPLTVLSIFPYGTVDVMHPKFGTFKVNSTLLKPYIDKIVSSDEECKLLAPP</sequence>
<feature type="region of interest" description="Disordered" evidence="1">
    <location>
        <begin position="233"/>
        <end position="254"/>
    </location>
</feature>
<dbReference type="Gene3D" id="2.40.70.10">
    <property type="entry name" value="Acid Proteases"/>
    <property type="match status" value="1"/>
</dbReference>
<name>A0ABR0QZB7_GOSAR</name>
<evidence type="ECO:0000313" key="3">
    <source>
        <dbReference type="Proteomes" id="UP001358586"/>
    </source>
</evidence>
<feature type="compositionally biased region" description="Basic residues" evidence="1">
    <location>
        <begin position="235"/>
        <end position="244"/>
    </location>
</feature>
<dbReference type="PANTHER" id="PTHR33067">
    <property type="entry name" value="RNA-DIRECTED DNA POLYMERASE-RELATED"/>
    <property type="match status" value="1"/>
</dbReference>
<proteinExistence type="predicted"/>
<gene>
    <name evidence="2" type="ORF">PVK06_000776</name>
</gene>
<dbReference type="SUPFAM" id="SSF50630">
    <property type="entry name" value="Acid proteases"/>
    <property type="match status" value="1"/>
</dbReference>
<dbReference type="Pfam" id="PF13650">
    <property type="entry name" value="Asp_protease_2"/>
    <property type="match status" value="1"/>
</dbReference>
<evidence type="ECO:0000313" key="2">
    <source>
        <dbReference type="EMBL" id="KAK5844636.1"/>
    </source>
</evidence>
<dbReference type="PANTHER" id="PTHR33067:SF35">
    <property type="entry name" value="ASPARTIC PEPTIDASE DDI1-TYPE DOMAIN-CONTAINING PROTEIN"/>
    <property type="match status" value="1"/>
</dbReference>
<organism evidence="2 3">
    <name type="scientific">Gossypium arboreum</name>
    <name type="common">Tree cotton</name>
    <name type="synonym">Gossypium nanking</name>
    <dbReference type="NCBI Taxonomy" id="29729"/>
    <lineage>
        <taxon>Eukaryota</taxon>
        <taxon>Viridiplantae</taxon>
        <taxon>Streptophyta</taxon>
        <taxon>Embryophyta</taxon>
        <taxon>Tracheophyta</taxon>
        <taxon>Spermatophyta</taxon>
        <taxon>Magnoliopsida</taxon>
        <taxon>eudicotyledons</taxon>
        <taxon>Gunneridae</taxon>
        <taxon>Pentapetalae</taxon>
        <taxon>rosids</taxon>
        <taxon>malvids</taxon>
        <taxon>Malvales</taxon>
        <taxon>Malvaceae</taxon>
        <taxon>Malvoideae</taxon>
        <taxon>Gossypium</taxon>
    </lineage>
</organism>
<dbReference type="CDD" id="cd00303">
    <property type="entry name" value="retropepsin_like"/>
    <property type="match status" value="1"/>
</dbReference>
<dbReference type="Proteomes" id="UP001358586">
    <property type="component" value="Chromosome 1"/>
</dbReference>
<evidence type="ECO:0000256" key="1">
    <source>
        <dbReference type="SAM" id="MobiDB-lite"/>
    </source>
</evidence>
<dbReference type="EMBL" id="JARKNE010000001">
    <property type="protein sequence ID" value="KAK5844636.1"/>
    <property type="molecule type" value="Genomic_DNA"/>
</dbReference>
<comment type="caution">
    <text evidence="2">The sequence shown here is derived from an EMBL/GenBank/DDBJ whole genome shotgun (WGS) entry which is preliminary data.</text>
</comment>
<reference evidence="2 3" key="1">
    <citation type="submission" date="2023-03" db="EMBL/GenBank/DDBJ databases">
        <title>WGS of Gossypium arboreum.</title>
        <authorList>
            <person name="Yu D."/>
        </authorList>
    </citation>
    <scope>NUCLEOTIDE SEQUENCE [LARGE SCALE GENOMIC DNA]</scope>
    <source>
        <tissue evidence="2">Leaf</tissue>
    </source>
</reference>
<dbReference type="InterPro" id="IPR021109">
    <property type="entry name" value="Peptidase_aspartic_dom_sf"/>
</dbReference>
<protein>
    <submittedName>
        <fullName evidence="2">Uncharacterized protein</fullName>
    </submittedName>
</protein>
<accession>A0ABR0QZB7</accession>
<keyword evidence="3" id="KW-1185">Reference proteome</keyword>